<feature type="coiled-coil region" evidence="1">
    <location>
        <begin position="179"/>
        <end position="213"/>
    </location>
</feature>
<dbReference type="PROSITE" id="PS01129">
    <property type="entry name" value="PSI_RLU"/>
    <property type="match status" value="1"/>
</dbReference>
<feature type="domain" description="Pseudouridine synthase RsuA/RluA-like" evidence="2">
    <location>
        <begin position="340"/>
        <end position="484"/>
    </location>
</feature>
<dbReference type="SUPFAM" id="SSF55120">
    <property type="entry name" value="Pseudouridine synthase"/>
    <property type="match status" value="1"/>
</dbReference>
<dbReference type="InterPro" id="IPR006145">
    <property type="entry name" value="PsdUridine_synth_RsuA/RluA"/>
</dbReference>
<sequence length="531" mass="61731">MSFHPLHTDIPLPEKMNNPFFYEPHPLCLLAAKEIQAHIPQLQLNEGKMFGTLIVKRGEELGYLAAYSGQIEAIDEKHISEENYFVPAVFDYLNPKGYFKINEHRISLINKEITKLSTSYQQLKLRQEYQNLEEKSKALIVEKQTAMKIAKAKRDKTRQTRILTEEEQLTMTRESQYLKAEVHRAKLQYKEKLQLLRQEIEKNDQKIALLKLSRKQQSDQLQQWLFSQFNILNKEGKTKNLLDIFQDTAAKIPPAGSGECCEPKLLQYAFANHYEPICMAMFWWGPSPKTEIRHHLHYYPACNGKCKPILLWMLQGLNIEDNLLNLQKKQELEEIYSDHDLIVVYKPAGMLSVPGKNIRESVLSILKERYPKATGPMIVHRLDMATSGLLVVTKNLEAYINLQKQFAEHTIKKRYVALLEHIPDQSIGIVDLPLLPDIMDRPRQKVDKKNGKKAITKYQVIAQNRVWLYPLTGRTHQLRMHCAHEEGLNNPILGDNLYGKPADRLYLHAEYLEFTHPSTGKRIHFEYKAPF</sequence>
<dbReference type="RefSeq" id="WP_006282672.1">
    <property type="nucleotide sequence ID" value="NZ_BPTR01000001.1"/>
</dbReference>
<accession>A0ABX4EJF9</accession>
<evidence type="ECO:0000256" key="1">
    <source>
        <dbReference type="SAM" id="Coils"/>
    </source>
</evidence>
<dbReference type="InterPro" id="IPR020103">
    <property type="entry name" value="PsdUridine_synth_cat_dom_sf"/>
</dbReference>
<comment type="caution">
    <text evidence="3">The sequence shown here is derived from an EMBL/GenBank/DDBJ whole genome shotgun (WGS) entry which is preliminary data.</text>
</comment>
<evidence type="ECO:0000313" key="4">
    <source>
        <dbReference type="Proteomes" id="UP000216189"/>
    </source>
</evidence>
<organism evidence="3 4">
    <name type="scientific">Segatella bryantii</name>
    <name type="common">Prevotella bryantii</name>
    <dbReference type="NCBI Taxonomy" id="77095"/>
    <lineage>
        <taxon>Bacteria</taxon>
        <taxon>Pseudomonadati</taxon>
        <taxon>Bacteroidota</taxon>
        <taxon>Bacteroidia</taxon>
        <taxon>Bacteroidales</taxon>
        <taxon>Prevotellaceae</taxon>
        <taxon>Segatella</taxon>
    </lineage>
</organism>
<keyword evidence="1" id="KW-0175">Coiled coil</keyword>
<protein>
    <submittedName>
        <fullName evidence="3">RNA pseudouridine synthase</fullName>
    </submittedName>
</protein>
<reference evidence="3 4" key="1">
    <citation type="submission" date="2017-08" db="EMBL/GenBank/DDBJ databases">
        <title>Comparative genomics of non-oral Prevotella species.</title>
        <authorList>
            <person name="Accetto T."/>
            <person name="Nograsek B."/>
            <person name="Avgustin G."/>
        </authorList>
    </citation>
    <scope>NUCLEOTIDE SEQUENCE [LARGE SCALE GENOMIC DNA]</scope>
    <source>
        <strain evidence="3 4">TC1-1</strain>
    </source>
</reference>
<dbReference type="Gene3D" id="3.30.2350.10">
    <property type="entry name" value="Pseudouridine synthase"/>
    <property type="match status" value="1"/>
</dbReference>
<dbReference type="Proteomes" id="UP000216189">
    <property type="component" value="Unassembled WGS sequence"/>
</dbReference>
<dbReference type="PANTHER" id="PTHR21600:SF89">
    <property type="entry name" value="RIBOSOMAL LARGE SUBUNIT PSEUDOURIDINE SYNTHASE A"/>
    <property type="match status" value="1"/>
</dbReference>
<evidence type="ECO:0000259" key="2">
    <source>
        <dbReference type="Pfam" id="PF00849"/>
    </source>
</evidence>
<dbReference type="InterPro" id="IPR050188">
    <property type="entry name" value="RluA_PseudoU_synthase"/>
</dbReference>
<evidence type="ECO:0000313" key="3">
    <source>
        <dbReference type="EMBL" id="OYP55808.1"/>
    </source>
</evidence>
<name>A0ABX4EJF9_SEGBR</name>
<dbReference type="PANTHER" id="PTHR21600">
    <property type="entry name" value="MITOCHONDRIAL RNA PSEUDOURIDINE SYNTHASE"/>
    <property type="match status" value="1"/>
</dbReference>
<keyword evidence="4" id="KW-1185">Reference proteome</keyword>
<proteinExistence type="predicted"/>
<dbReference type="Pfam" id="PF00849">
    <property type="entry name" value="PseudoU_synth_2"/>
    <property type="match status" value="1"/>
</dbReference>
<dbReference type="InterPro" id="IPR006224">
    <property type="entry name" value="PsdUridine_synth_RluA-like_CS"/>
</dbReference>
<gene>
    <name evidence="3" type="ORF">CIK91_05590</name>
</gene>
<dbReference type="CDD" id="cd02869">
    <property type="entry name" value="PseudoU_synth_RluA_like"/>
    <property type="match status" value="1"/>
</dbReference>
<dbReference type="EMBL" id="NPJF01000026">
    <property type="protein sequence ID" value="OYP55808.1"/>
    <property type="molecule type" value="Genomic_DNA"/>
</dbReference>